<name>A0A9D1HDV5_9FIRM</name>
<proteinExistence type="inferred from homology"/>
<sequence>MNILGITAEYNPFHRGHKYHLEKSKEITNADCTVAVMSGNFTQRGEAAVFDKWTRSRAAVEEGVDLVVELPFIFACNRAEMFAEGAVDILRGLGATHISFGTESGDAESMRRFAERLIENKHEISEKRAKFMGDGYSFARGNQMAVESVLGKESSEFMRLPNNILGIEYIKRIIYWENQGVKVPEAVSLRRYGSGYFDENAQKKFAGASVIREMMRRKDEKAIMYVTENTAEFMGENQGYTGWKEDAFNIIRSDILRSDRESLESIYCMGEGLENKLKKEIVKAGSWDELTKAVTSRRYTESAVRRLLIYVLVGLKEKTPEFCKYARVLAAGEKGRELIRQLKKDDSYDIPVITNVNKDAAKFPDVKRTLHYDFIASDMYNLINGRGLYDFSDKVVRPYIKIE</sequence>
<evidence type="ECO:0000256" key="1">
    <source>
        <dbReference type="ARBA" id="ARBA00022694"/>
    </source>
</evidence>
<dbReference type="GO" id="GO:0005524">
    <property type="term" value="F:ATP binding"/>
    <property type="evidence" value="ECO:0007669"/>
    <property type="project" value="UniProtKB-KW"/>
</dbReference>
<feature type="binding site" evidence="2">
    <location>
        <position position="191"/>
    </location>
    <ligand>
        <name>ATP</name>
        <dbReference type="ChEBI" id="CHEBI:30616"/>
    </ligand>
</feature>
<dbReference type="AlphaFoldDB" id="A0A9D1HDV5"/>
<organism evidence="3 4">
    <name type="scientific">Candidatus Allocopromorpha excrementavium</name>
    <dbReference type="NCBI Taxonomy" id="2840741"/>
    <lineage>
        <taxon>Bacteria</taxon>
        <taxon>Bacillati</taxon>
        <taxon>Bacillota</taxon>
        <taxon>Clostridia</taxon>
        <taxon>Eubacteriales</taxon>
        <taxon>Eubacteriaceae</taxon>
        <taxon>Eubacteriaceae incertae sedis</taxon>
        <taxon>Candidatus Allocopromorpha</taxon>
    </lineage>
</organism>
<keyword evidence="2" id="KW-0694">RNA-binding</keyword>
<dbReference type="Pfam" id="PF05636">
    <property type="entry name" value="HIGH_NTase1"/>
    <property type="match status" value="1"/>
</dbReference>
<feature type="binding site" evidence="2">
    <location>
        <position position="162"/>
    </location>
    <ligand>
        <name>ATP</name>
        <dbReference type="ChEBI" id="CHEBI:30616"/>
    </ligand>
</feature>
<comment type="caution">
    <text evidence="3">The sequence shown here is derived from an EMBL/GenBank/DDBJ whole genome shotgun (WGS) entry which is preliminary data.</text>
</comment>
<keyword evidence="2" id="KW-0436">Ligase</keyword>
<protein>
    <recommendedName>
        <fullName evidence="2">tRNA(Met) cytidine acetate ligase</fullName>
        <ecNumber evidence="2">6.3.4.-</ecNumber>
    </recommendedName>
</protein>
<dbReference type="Gene3D" id="3.40.50.620">
    <property type="entry name" value="HUPs"/>
    <property type="match status" value="1"/>
</dbReference>
<comment type="similarity">
    <text evidence="2">Belongs to the TmcAL family.</text>
</comment>
<dbReference type="InterPro" id="IPR008513">
    <property type="entry name" value="tRNA(Met)_cyd_acetate_ligase"/>
</dbReference>
<keyword evidence="2" id="KW-0547">Nucleotide-binding</keyword>
<dbReference type="GO" id="GO:0005737">
    <property type="term" value="C:cytoplasm"/>
    <property type="evidence" value="ECO:0007669"/>
    <property type="project" value="UniProtKB-SubCell"/>
</dbReference>
<feature type="binding site" evidence="2">
    <location>
        <begin position="7"/>
        <end position="20"/>
    </location>
    <ligand>
        <name>ATP</name>
        <dbReference type="ChEBI" id="CHEBI:30616"/>
    </ligand>
</feature>
<dbReference type="SUPFAM" id="SSF52374">
    <property type="entry name" value="Nucleotidylyl transferase"/>
    <property type="match status" value="1"/>
</dbReference>
<reference evidence="3" key="2">
    <citation type="journal article" date="2021" name="PeerJ">
        <title>Extensive microbial diversity within the chicken gut microbiome revealed by metagenomics and culture.</title>
        <authorList>
            <person name="Gilroy R."/>
            <person name="Ravi A."/>
            <person name="Getino M."/>
            <person name="Pursley I."/>
            <person name="Horton D.L."/>
            <person name="Alikhan N.F."/>
            <person name="Baker D."/>
            <person name="Gharbi K."/>
            <person name="Hall N."/>
            <person name="Watson M."/>
            <person name="Adriaenssens E.M."/>
            <person name="Foster-Nyarko E."/>
            <person name="Jarju S."/>
            <person name="Secka A."/>
            <person name="Antonio M."/>
            <person name="Oren A."/>
            <person name="Chaudhuri R.R."/>
            <person name="La Ragione R."/>
            <person name="Hildebrand F."/>
            <person name="Pallen M.J."/>
        </authorList>
    </citation>
    <scope>NUCLEOTIDE SEQUENCE</scope>
    <source>
        <strain evidence="3">CHK176-22527</strain>
    </source>
</reference>
<dbReference type="Proteomes" id="UP000824159">
    <property type="component" value="Unassembled WGS sequence"/>
</dbReference>
<evidence type="ECO:0000313" key="4">
    <source>
        <dbReference type="Proteomes" id="UP000824159"/>
    </source>
</evidence>
<accession>A0A9D1HDV5</accession>
<dbReference type="PANTHER" id="PTHR37825:SF1">
    <property type="entry name" value="TRNA(MET) CYTIDINE ACETATE LIGASE"/>
    <property type="match status" value="1"/>
</dbReference>
<keyword evidence="2" id="KW-0067">ATP-binding</keyword>
<keyword evidence="2" id="KW-0963">Cytoplasm</keyword>
<comment type="catalytic activity">
    <reaction evidence="2">
        <text>cytidine(34) in elongator tRNA(Met) + acetate + ATP = N(4)-acetylcytidine(34) in elongator tRNA(Met) + AMP + diphosphate</text>
        <dbReference type="Rhea" id="RHEA:58144"/>
        <dbReference type="Rhea" id="RHEA-COMP:10693"/>
        <dbReference type="Rhea" id="RHEA-COMP:10694"/>
        <dbReference type="ChEBI" id="CHEBI:30089"/>
        <dbReference type="ChEBI" id="CHEBI:30616"/>
        <dbReference type="ChEBI" id="CHEBI:33019"/>
        <dbReference type="ChEBI" id="CHEBI:74900"/>
        <dbReference type="ChEBI" id="CHEBI:82748"/>
        <dbReference type="ChEBI" id="CHEBI:456215"/>
    </reaction>
</comment>
<keyword evidence="2" id="KW-0820">tRNA-binding</keyword>
<keyword evidence="1 2" id="KW-0819">tRNA processing</keyword>
<comment type="subcellular location">
    <subcellularLocation>
        <location evidence="2">Cytoplasm</location>
    </subcellularLocation>
</comment>
<dbReference type="EC" id="6.3.4.-" evidence="2"/>
<dbReference type="EMBL" id="DVLX01000090">
    <property type="protein sequence ID" value="HIU00095.1"/>
    <property type="molecule type" value="Genomic_DNA"/>
</dbReference>
<dbReference type="GO" id="GO:0016879">
    <property type="term" value="F:ligase activity, forming carbon-nitrogen bonds"/>
    <property type="evidence" value="ECO:0007669"/>
    <property type="project" value="UniProtKB-UniRule"/>
</dbReference>
<gene>
    <name evidence="2" type="primary">tmcAL</name>
    <name evidence="3" type="ORF">IAD12_07555</name>
</gene>
<evidence type="ECO:0000313" key="3">
    <source>
        <dbReference type="EMBL" id="HIU00095.1"/>
    </source>
</evidence>
<dbReference type="PANTHER" id="PTHR37825">
    <property type="entry name" value="TRNA(MET) CYTIDINE ACETATE LIGASE"/>
    <property type="match status" value="1"/>
</dbReference>
<dbReference type="InterPro" id="IPR014729">
    <property type="entry name" value="Rossmann-like_a/b/a_fold"/>
</dbReference>
<dbReference type="GO" id="GO:0000049">
    <property type="term" value="F:tRNA binding"/>
    <property type="evidence" value="ECO:0007669"/>
    <property type="project" value="UniProtKB-KW"/>
</dbReference>
<comment type="caution">
    <text evidence="2">Lacks conserved residue(s) required for the propagation of feature annotation.</text>
</comment>
<evidence type="ECO:0000256" key="2">
    <source>
        <dbReference type="HAMAP-Rule" id="MF_01539"/>
    </source>
</evidence>
<dbReference type="HAMAP" id="MF_01539">
    <property type="entry name" value="TmcAL"/>
    <property type="match status" value="1"/>
</dbReference>
<reference evidence="3" key="1">
    <citation type="submission" date="2020-10" db="EMBL/GenBank/DDBJ databases">
        <authorList>
            <person name="Gilroy R."/>
        </authorList>
    </citation>
    <scope>NUCLEOTIDE SEQUENCE</scope>
    <source>
        <strain evidence="3">CHK176-22527</strain>
    </source>
</reference>
<dbReference type="GO" id="GO:0006400">
    <property type="term" value="P:tRNA modification"/>
    <property type="evidence" value="ECO:0007669"/>
    <property type="project" value="UniProtKB-UniRule"/>
</dbReference>
<comment type="function">
    <text evidence="2">Catalyzes the formation of N(4)-acetylcytidine (ac(4)C) at the wobble position of elongator tRNA(Met), using acetate and ATP as substrates. First activates an acetate ion to form acetyladenylate (Ac-AMP) and then transfers the acetyl group to tRNA to form ac(4)C34.</text>
</comment>
<feature type="binding site" evidence="2">
    <location>
        <position position="101"/>
    </location>
    <ligand>
        <name>ATP</name>
        <dbReference type="ChEBI" id="CHEBI:30616"/>
    </ligand>
</feature>